<comment type="caution">
    <text evidence="1">The sequence shown here is derived from an EMBL/GenBank/DDBJ whole genome shotgun (WGS) entry which is preliminary data.</text>
</comment>
<accession>A0A7C3UQL6</accession>
<evidence type="ECO:0000313" key="1">
    <source>
        <dbReference type="EMBL" id="HGE98808.1"/>
    </source>
</evidence>
<dbReference type="InterPro" id="IPR015943">
    <property type="entry name" value="WD40/YVTN_repeat-like_dom_sf"/>
</dbReference>
<dbReference type="InterPro" id="IPR026444">
    <property type="entry name" value="Secre_tail"/>
</dbReference>
<dbReference type="PANTHER" id="PTHR47197">
    <property type="entry name" value="PROTEIN NIRF"/>
    <property type="match status" value="1"/>
</dbReference>
<dbReference type="NCBIfam" id="TIGR04183">
    <property type="entry name" value="Por_Secre_tail"/>
    <property type="match status" value="1"/>
</dbReference>
<dbReference type="InterPro" id="IPR011044">
    <property type="entry name" value="Quino_amine_DH_bsu"/>
</dbReference>
<dbReference type="Gene3D" id="2.130.10.10">
    <property type="entry name" value="YVTN repeat-like/Quinoprotein amine dehydrogenase"/>
    <property type="match status" value="3"/>
</dbReference>
<sequence>MIDGRINEVIKRISVPLGNSSIYLPPFVWNPYNNKIYYFPYERDKIYLLDGLRDSLIDSIDTHGKMPMRQGLVHSERWDKLYILAEDTIFDIYILFLDCERNQIFRELRANFPVGRHAYNPMRNLLYTTSETGSHKVMVIDLNQGALVDSIVFPEDIAVCNLIFAPRHKILYCFIALDTLAWMVDGDNLSIIGNITLPGYYYGIADFAFYHPLRDKIYFLNDGLTIAIIDCATNQVVEEIYPGVGFTGHPYDLFLNPLTNRLYATEADGPWIMVFDAEENRAVRQLNLQNYIGKGRGIGYGAVCSQLNKIYFSCGGGPIVVLDGNTDRVLTVIWDIPDYKKLYYLEGVNKIFAVPPTALFAPPWTYVIDCSTDMVIDEIRTGSPTYGFGYSPRTNKVYIASGYGGYGWSKTRIIDAASHRIIKVIDNVCGDIEYDPREERFYISDGWPSCDLFQARRIEQTNVRDSVKLPRSLFILDGFRDSILHYLRGAEGYDIALDTIDRRIYIISYDYPNYYLKILDLETLGIDTIEESEGCLGELFWNPINDKIYFGRFEIKALDCRRNQVVWEYPEKGYLDISAWHPFQNRLYLATPLNRLLVIRDEISGISKMAKDSKIKEIEILPSLGSSFRISWYGEKEIKLLIYNVLGRKVKEFNLKPNSSLIWNGKDEKLPSGVYILKVKRNKGETTAKIILK</sequence>
<proteinExistence type="predicted"/>
<dbReference type="InterPro" id="IPR051200">
    <property type="entry name" value="Host-pathogen_enzymatic-act"/>
</dbReference>
<dbReference type="SUPFAM" id="SSF50969">
    <property type="entry name" value="YVTN repeat-like/Quinoprotein amine dehydrogenase"/>
    <property type="match status" value="1"/>
</dbReference>
<reference evidence="1" key="1">
    <citation type="journal article" date="2020" name="mSystems">
        <title>Genome- and Community-Level Interaction Insights into Carbon Utilization and Element Cycling Functions of Hydrothermarchaeota in Hydrothermal Sediment.</title>
        <authorList>
            <person name="Zhou Z."/>
            <person name="Liu Y."/>
            <person name="Xu W."/>
            <person name="Pan J."/>
            <person name="Luo Z.H."/>
            <person name="Li M."/>
        </authorList>
    </citation>
    <scope>NUCLEOTIDE SEQUENCE [LARGE SCALE GENOMIC DNA]</scope>
    <source>
        <strain evidence="1">SpSt-906</strain>
    </source>
</reference>
<dbReference type="SUPFAM" id="SSF82171">
    <property type="entry name" value="DPP6 N-terminal domain-like"/>
    <property type="match status" value="1"/>
</dbReference>
<dbReference type="PANTHER" id="PTHR47197:SF3">
    <property type="entry name" value="DIHYDRO-HEME D1 DEHYDROGENASE"/>
    <property type="match status" value="1"/>
</dbReference>
<dbReference type="AlphaFoldDB" id="A0A7C3UQL6"/>
<organism evidence="1">
    <name type="scientific">candidate division WOR-3 bacterium</name>
    <dbReference type="NCBI Taxonomy" id="2052148"/>
    <lineage>
        <taxon>Bacteria</taxon>
        <taxon>Bacteria division WOR-3</taxon>
    </lineage>
</organism>
<dbReference type="EMBL" id="DTMQ01000011">
    <property type="protein sequence ID" value="HGE98808.1"/>
    <property type="molecule type" value="Genomic_DNA"/>
</dbReference>
<gene>
    <name evidence="1" type="ORF">ENX07_01880</name>
</gene>
<name>A0A7C3UQL6_UNCW3</name>
<protein>
    <submittedName>
        <fullName evidence="1">T9SS type A sorting domain-containing protein</fullName>
    </submittedName>
</protein>
<dbReference type="Gene3D" id="2.60.40.4070">
    <property type="match status" value="1"/>
</dbReference>